<name>K6X193_9ACTN</name>
<dbReference type="RefSeq" id="WP_006337218.1">
    <property type="nucleotide sequence ID" value="NZ_BAHC01000184.1"/>
</dbReference>
<evidence type="ECO:0000313" key="2">
    <source>
        <dbReference type="Proteomes" id="UP000008363"/>
    </source>
</evidence>
<reference evidence="1 2" key="1">
    <citation type="submission" date="2012-08" db="EMBL/GenBank/DDBJ databases">
        <title>Whole genome shotgun sequence of Gordonia rhizosphera NBRC 16068.</title>
        <authorList>
            <person name="Takarada H."/>
            <person name="Isaki S."/>
            <person name="Hosoyama A."/>
            <person name="Tsuchikane K."/>
            <person name="Katsumata H."/>
            <person name="Baba S."/>
            <person name="Ohji S."/>
            <person name="Yamazaki S."/>
            <person name="Fujita N."/>
        </authorList>
    </citation>
    <scope>NUCLEOTIDE SEQUENCE [LARGE SCALE GENOMIC DNA]</scope>
    <source>
        <strain evidence="1 2">NBRC 16068</strain>
    </source>
</reference>
<protein>
    <submittedName>
        <fullName evidence="1">Uncharacterized protein</fullName>
    </submittedName>
</protein>
<accession>K6X193</accession>
<dbReference type="AlphaFoldDB" id="K6X193"/>
<comment type="caution">
    <text evidence="1">The sequence shown here is derived from an EMBL/GenBank/DDBJ whole genome shotgun (WGS) entry which is preliminary data.</text>
</comment>
<sequence length="147" mass="16245">ALRRCYPEMISDSKILDYTTSVGLLLSNDAAKSIGFCIWDTKRNEVLHELRYTIDYGGDGSRSGKGGMAIEPVTLTESAKLTAWVAWSKSMLARSKVDQENILEGSIWGLPGGSSFSPRYAGRHTEYAKYSSGPIQAEASEFRNNRK</sequence>
<feature type="non-terminal residue" evidence="1">
    <location>
        <position position="1"/>
    </location>
</feature>
<organism evidence="1 2">
    <name type="scientific">Gordonia rhizosphera NBRC 16068</name>
    <dbReference type="NCBI Taxonomy" id="1108045"/>
    <lineage>
        <taxon>Bacteria</taxon>
        <taxon>Bacillati</taxon>
        <taxon>Actinomycetota</taxon>
        <taxon>Actinomycetes</taxon>
        <taxon>Mycobacteriales</taxon>
        <taxon>Gordoniaceae</taxon>
        <taxon>Gordonia</taxon>
    </lineage>
</organism>
<proteinExistence type="predicted"/>
<dbReference type="Proteomes" id="UP000008363">
    <property type="component" value="Unassembled WGS sequence"/>
</dbReference>
<gene>
    <name evidence="1" type="ORF">GORHZ_184_00075</name>
</gene>
<dbReference type="EMBL" id="BAHC01000184">
    <property type="protein sequence ID" value="GAB92584.1"/>
    <property type="molecule type" value="Genomic_DNA"/>
</dbReference>
<evidence type="ECO:0000313" key="1">
    <source>
        <dbReference type="EMBL" id="GAB92584.1"/>
    </source>
</evidence>
<dbReference type="eggNOG" id="ENOG502ZE8M">
    <property type="taxonomic scope" value="Bacteria"/>
</dbReference>
<keyword evidence="2" id="KW-1185">Reference proteome</keyword>